<comment type="caution">
    <text evidence="5">The sequence shown here is derived from an EMBL/GenBank/DDBJ whole genome shotgun (WGS) entry which is preliminary data.</text>
</comment>
<dbReference type="InterPro" id="IPR000504">
    <property type="entry name" value="RRM_dom"/>
</dbReference>
<feature type="compositionally biased region" description="Low complexity" evidence="3">
    <location>
        <begin position="110"/>
        <end position="126"/>
    </location>
</feature>
<reference evidence="5" key="1">
    <citation type="submission" date="2021-10" db="EMBL/GenBank/DDBJ databases">
        <title>Tropical sea cucumber genome reveals ecological adaptation and Cuvierian tubules defense mechanism.</title>
        <authorList>
            <person name="Chen T."/>
        </authorList>
    </citation>
    <scope>NUCLEOTIDE SEQUENCE</scope>
    <source>
        <strain evidence="5">Nanhai2018</strain>
        <tissue evidence="5">Muscle</tissue>
    </source>
</reference>
<dbReference type="InterPro" id="IPR035979">
    <property type="entry name" value="RBD_domain_sf"/>
</dbReference>
<dbReference type="AlphaFoldDB" id="A0A9Q1CBG2"/>
<keyword evidence="2" id="KW-0175">Coiled coil</keyword>
<organism evidence="5 6">
    <name type="scientific">Holothuria leucospilota</name>
    <name type="common">Black long sea cucumber</name>
    <name type="synonym">Mertensiothuria leucospilota</name>
    <dbReference type="NCBI Taxonomy" id="206669"/>
    <lineage>
        <taxon>Eukaryota</taxon>
        <taxon>Metazoa</taxon>
        <taxon>Echinodermata</taxon>
        <taxon>Eleutherozoa</taxon>
        <taxon>Echinozoa</taxon>
        <taxon>Holothuroidea</taxon>
        <taxon>Aspidochirotacea</taxon>
        <taxon>Aspidochirotida</taxon>
        <taxon>Holothuriidae</taxon>
        <taxon>Holothuria</taxon>
    </lineage>
</organism>
<gene>
    <name evidence="5" type="ORF">HOLleu_13244</name>
</gene>
<feature type="region of interest" description="Disordered" evidence="3">
    <location>
        <begin position="933"/>
        <end position="1026"/>
    </location>
</feature>
<dbReference type="PROSITE" id="PS50102">
    <property type="entry name" value="RRM"/>
    <property type="match status" value="1"/>
</dbReference>
<feature type="region of interest" description="Disordered" evidence="3">
    <location>
        <begin position="428"/>
        <end position="451"/>
    </location>
</feature>
<feature type="compositionally biased region" description="Low complexity" evidence="3">
    <location>
        <begin position="830"/>
        <end position="847"/>
    </location>
</feature>
<proteinExistence type="predicted"/>
<dbReference type="SUPFAM" id="SSF54928">
    <property type="entry name" value="RNA-binding domain, RBD"/>
    <property type="match status" value="1"/>
</dbReference>
<feature type="region of interest" description="Disordered" evidence="3">
    <location>
        <begin position="561"/>
        <end position="581"/>
    </location>
</feature>
<dbReference type="InterPro" id="IPR052600">
    <property type="entry name" value="Nuc_rcpt_coact/corep"/>
</dbReference>
<feature type="region of interest" description="Disordered" evidence="3">
    <location>
        <begin position="92"/>
        <end position="167"/>
    </location>
</feature>
<sequence length="1026" mass="114330">MADNGMKGKDDDDKKGGILNMSARIFVANVPSEKVTQKELHDRFSKYGRVNDVYMGKTFAFVQFANANDADAAIKSETGTFIGDNRIDCSLAKKQPRSQRPGENPGKPDSGGYSRGGPSPYGSLPPRGRERSPLRGYEDRFDPRRYDDLDRYPPPRDYRDDPYRRDDPYFRDLAERDALFLSELGEDKEDGLPKRPPPPRTPEYIRDMERRYEVHRRQIQDNEAYHLERMKLLKEEHELKIEVLNLEKQALSLKIAKYMQYGDENSFQNVSENVGTIPSSLMGSTPYSYDTTMTSSAPPMFGTSVGMSALSRPAGIQRGPMVPGRSAATTANVMSAGMKAEKIEKFREEDLLICKAHTAPCVEKILSHRRERDLLERDLRERDLRERELRERELRERDARDRDVRDRDVRDRDPRDIRELRERELREREYLERRPPPVSSHFGDMPESGDKGPTDVEIIIASRAQKPYAEMVERRIRGLSMTVDFMFLGAEVTLTSALDSASRRGVLYAIVVTNQHELHQSITLNILYGTPQEHRNMPLDDALAFIGRNFDRYIQDMRERRERGSVRPARQSISPSHIPAPPSSVELTLPQLLNLLADGRQLTIPEIDRVISFLQDMRDRLAKEAGLPLSAPKPDVAVEAKAAQVSDSALQAKILSIFSGGVMTSSAMTPPMATVAAANQAASMLGRPPVMNAAGAAANATAAQAQHAAAVAAVALQQQQARMVRPPTAQVSVAGVAVPKVGMQVAPQVATQVASPMQQQQTPVSQAKSASSLNLNNPNIQKALDDLIQNGPNLLKNLSSVQNLQGVNLAALSHATAMTRGAQPPQHSIARAPVPAAASSRPPQQAAPKPPPPASPYMQSATAKPPPPPASPYMQGAAATGTTKPPPPASPYMQGAVAGGTTAAQLQQIEQQQLEVQQKQQQLLQLQEQQKQRLQMHQKQHPHLQQHQQLLQHGQQQQQQHTQQQQQRGQQQPSHLQQQQHLQQHVQQQHAQQQQQQQHAQQQQQQQQQRGRAGGWPGNQMTGNYY</sequence>
<dbReference type="Gene3D" id="3.40.50.800">
    <property type="entry name" value="Anticodon-binding domain"/>
    <property type="match status" value="1"/>
</dbReference>
<evidence type="ECO:0000256" key="2">
    <source>
        <dbReference type="SAM" id="Coils"/>
    </source>
</evidence>
<evidence type="ECO:0000313" key="5">
    <source>
        <dbReference type="EMBL" id="KAJ8042236.1"/>
    </source>
</evidence>
<feature type="compositionally biased region" description="Basic and acidic residues" evidence="3">
    <location>
        <begin position="127"/>
        <end position="167"/>
    </location>
</feature>
<dbReference type="InterPro" id="IPR012677">
    <property type="entry name" value="Nucleotide-bd_a/b_plait_sf"/>
</dbReference>
<dbReference type="GO" id="GO:0003723">
    <property type="term" value="F:RNA binding"/>
    <property type="evidence" value="ECO:0007669"/>
    <property type="project" value="UniProtKB-UniRule"/>
</dbReference>
<keyword evidence="5" id="KW-0675">Receptor</keyword>
<dbReference type="PANTHER" id="PTHR23295:SF6">
    <property type="entry name" value="NEOSIN, ISOFORM A"/>
    <property type="match status" value="1"/>
</dbReference>
<feature type="region of interest" description="Disordered" evidence="3">
    <location>
        <begin position="818"/>
        <end position="896"/>
    </location>
</feature>
<dbReference type="Proteomes" id="UP001152320">
    <property type="component" value="Chromosome 5"/>
</dbReference>
<dbReference type="Gene3D" id="3.30.70.330">
    <property type="match status" value="1"/>
</dbReference>
<keyword evidence="6" id="KW-1185">Reference proteome</keyword>
<feature type="coiled-coil region" evidence="2">
    <location>
        <begin position="227"/>
        <end position="254"/>
    </location>
</feature>
<name>A0A9Q1CBG2_HOLLE</name>
<protein>
    <submittedName>
        <fullName evidence="5">Nuclear receptor coactivator 5</fullName>
    </submittedName>
</protein>
<evidence type="ECO:0000259" key="4">
    <source>
        <dbReference type="PROSITE" id="PS50102"/>
    </source>
</evidence>
<feature type="coiled-coil region" evidence="2">
    <location>
        <begin position="902"/>
        <end position="929"/>
    </location>
</feature>
<feature type="region of interest" description="Disordered" evidence="3">
    <location>
        <begin position="182"/>
        <end position="203"/>
    </location>
</feature>
<evidence type="ECO:0000313" key="6">
    <source>
        <dbReference type="Proteomes" id="UP001152320"/>
    </source>
</evidence>
<keyword evidence="1" id="KW-0694">RNA-binding</keyword>
<dbReference type="EMBL" id="JAIZAY010000005">
    <property type="protein sequence ID" value="KAJ8042236.1"/>
    <property type="molecule type" value="Genomic_DNA"/>
</dbReference>
<dbReference type="OrthoDB" id="10044938at2759"/>
<dbReference type="Pfam" id="PF00076">
    <property type="entry name" value="RRM_1"/>
    <property type="match status" value="1"/>
</dbReference>
<dbReference type="InterPro" id="IPR036621">
    <property type="entry name" value="Anticodon-bd_dom_sf"/>
</dbReference>
<accession>A0A9Q1CBG2</accession>
<evidence type="ECO:0000256" key="3">
    <source>
        <dbReference type="SAM" id="MobiDB-lite"/>
    </source>
</evidence>
<evidence type="ECO:0000256" key="1">
    <source>
        <dbReference type="PROSITE-ProRule" id="PRU00176"/>
    </source>
</evidence>
<feature type="compositionally biased region" description="Basic residues" evidence="3">
    <location>
        <begin position="934"/>
        <end position="944"/>
    </location>
</feature>
<dbReference type="SMART" id="SM00360">
    <property type="entry name" value="RRM"/>
    <property type="match status" value="1"/>
</dbReference>
<feature type="compositionally biased region" description="Low complexity" evidence="3">
    <location>
        <begin position="945"/>
        <end position="1009"/>
    </location>
</feature>
<feature type="domain" description="RRM" evidence="4">
    <location>
        <begin position="23"/>
        <end position="94"/>
    </location>
</feature>
<dbReference type="PANTHER" id="PTHR23295">
    <property type="entry name" value="NUCLEAR RECEPTOR COACTIVATOR 5-RELATED"/>
    <property type="match status" value="1"/>
</dbReference>
<dbReference type="SUPFAM" id="SSF52954">
    <property type="entry name" value="Class II aaRS ABD-related"/>
    <property type="match status" value="1"/>
</dbReference>